<dbReference type="STRING" id="133381.A0A2T9ZBY8"/>
<dbReference type="SUPFAM" id="SSF48371">
    <property type="entry name" value="ARM repeat"/>
    <property type="match status" value="2"/>
</dbReference>
<evidence type="ECO:0000256" key="8">
    <source>
        <dbReference type="SAM" id="MobiDB-lite"/>
    </source>
</evidence>
<keyword evidence="6" id="KW-0498">Mitosis</keyword>
<dbReference type="GO" id="GO:0099070">
    <property type="term" value="C:static microtubule bundle"/>
    <property type="evidence" value="ECO:0007669"/>
    <property type="project" value="UniProtKB-ARBA"/>
</dbReference>
<feature type="compositionally biased region" description="Low complexity" evidence="8">
    <location>
        <begin position="1024"/>
        <end position="1034"/>
    </location>
</feature>
<feature type="domain" description="VHS" evidence="9">
    <location>
        <begin position="736"/>
        <end position="813"/>
    </location>
</feature>
<dbReference type="GO" id="GO:0046785">
    <property type="term" value="P:microtubule polymerization"/>
    <property type="evidence" value="ECO:0007669"/>
    <property type="project" value="InterPro"/>
</dbReference>
<dbReference type="InterPro" id="IPR024395">
    <property type="entry name" value="CLASP_N_dom"/>
</dbReference>
<dbReference type="FunFam" id="1.25.10.10:FF:000019">
    <property type="entry name" value="Cytoskeleton-associated protein 5"/>
    <property type="match status" value="1"/>
</dbReference>
<dbReference type="GO" id="GO:0051301">
    <property type="term" value="P:cell division"/>
    <property type="evidence" value="ECO:0007669"/>
    <property type="project" value="UniProtKB-KW"/>
</dbReference>
<dbReference type="EMBL" id="MBFS01000629">
    <property type="protein sequence ID" value="PVV02072.1"/>
    <property type="molecule type" value="Genomic_DNA"/>
</dbReference>
<dbReference type="PANTHER" id="PTHR12609">
    <property type="entry name" value="MICROTUBULE ASSOCIATED PROTEIN XMAP215"/>
    <property type="match status" value="1"/>
</dbReference>
<evidence type="ECO:0000256" key="5">
    <source>
        <dbReference type="ARBA" id="ARBA00022701"/>
    </source>
</evidence>
<evidence type="ECO:0000259" key="9">
    <source>
        <dbReference type="PROSITE" id="PS50179"/>
    </source>
</evidence>
<dbReference type="PROSITE" id="PS50179">
    <property type="entry name" value="VHS"/>
    <property type="match status" value="1"/>
</dbReference>
<evidence type="ECO:0000256" key="6">
    <source>
        <dbReference type="ARBA" id="ARBA00022776"/>
    </source>
</evidence>
<reference evidence="10 11" key="1">
    <citation type="journal article" date="2018" name="MBio">
        <title>Comparative Genomics Reveals the Core Gene Toolbox for the Fungus-Insect Symbiosis.</title>
        <authorList>
            <person name="Wang Y."/>
            <person name="Stata M."/>
            <person name="Wang W."/>
            <person name="Stajich J.E."/>
            <person name="White M.M."/>
            <person name="Moncalvo J.M."/>
        </authorList>
    </citation>
    <scope>NUCLEOTIDE SEQUENCE [LARGE SCALE GENOMIC DNA]</scope>
    <source>
        <strain evidence="10 11">SC-DP-2</strain>
    </source>
</reference>
<dbReference type="InterPro" id="IPR034085">
    <property type="entry name" value="TOG"/>
</dbReference>
<keyword evidence="3" id="KW-0963">Cytoplasm</keyword>
<dbReference type="GO" id="GO:0051010">
    <property type="term" value="F:microtubule plus-end binding"/>
    <property type="evidence" value="ECO:0007669"/>
    <property type="project" value="InterPro"/>
</dbReference>
<dbReference type="GO" id="GO:0030951">
    <property type="term" value="P:establishment or maintenance of microtubule cytoskeleton polarity"/>
    <property type="evidence" value="ECO:0007669"/>
    <property type="project" value="InterPro"/>
</dbReference>
<keyword evidence="11" id="KW-1185">Reference proteome</keyword>
<feature type="region of interest" description="Disordered" evidence="8">
    <location>
        <begin position="987"/>
        <end position="1106"/>
    </location>
</feature>
<dbReference type="Gene3D" id="1.25.10.10">
    <property type="entry name" value="Leucine-rich Repeat Variant"/>
    <property type="match status" value="4"/>
</dbReference>
<feature type="compositionally biased region" description="Polar residues" evidence="8">
    <location>
        <begin position="688"/>
        <end position="718"/>
    </location>
</feature>
<dbReference type="SMART" id="SM01349">
    <property type="entry name" value="TOG"/>
    <property type="match status" value="4"/>
</dbReference>
<dbReference type="Proteomes" id="UP000245609">
    <property type="component" value="Unassembled WGS sequence"/>
</dbReference>
<keyword evidence="7" id="KW-0206">Cytoskeleton</keyword>
<dbReference type="Pfam" id="PF12348">
    <property type="entry name" value="CLASP_N"/>
    <property type="match status" value="1"/>
</dbReference>
<evidence type="ECO:0000313" key="10">
    <source>
        <dbReference type="EMBL" id="PVV02072.1"/>
    </source>
</evidence>
<evidence type="ECO:0000256" key="1">
    <source>
        <dbReference type="ARBA" id="ARBA00004186"/>
    </source>
</evidence>
<keyword evidence="5" id="KW-0493">Microtubule</keyword>
<feature type="region of interest" description="Disordered" evidence="8">
    <location>
        <begin position="1468"/>
        <end position="1490"/>
    </location>
</feature>
<dbReference type="Pfam" id="PF21040">
    <property type="entry name" value="CEP104-like_TOG"/>
    <property type="match status" value="2"/>
</dbReference>
<feature type="region of interest" description="Disordered" evidence="8">
    <location>
        <begin position="1442"/>
        <end position="1461"/>
    </location>
</feature>
<dbReference type="GO" id="GO:1990571">
    <property type="term" value="P:meiotic centromere clustering"/>
    <property type="evidence" value="ECO:0007669"/>
    <property type="project" value="UniProtKB-ARBA"/>
</dbReference>
<feature type="compositionally biased region" description="Low complexity" evidence="8">
    <location>
        <begin position="1442"/>
        <end position="1458"/>
    </location>
</feature>
<gene>
    <name evidence="10" type="ORF">BB560_003491</name>
</gene>
<comment type="caution">
    <text evidence="10">The sequence shown here is derived from an EMBL/GenBank/DDBJ whole genome shotgun (WGS) entry which is preliminary data.</text>
</comment>
<sequence length="2130" mass="238326">MWIGPVIKPSLSNLDPVLQREFDTEFGQITENKKLPLRLLRSEMVIETGGEQQDFEIVEEDFPSSPQPEQPTEKLDPYDLAEPYDVLSKISPEQFKALSSPKWKDRKESLEKILELSDKIKLAEGSYGELVGVLGSKVLDTNILVATLSANIIEKLASGLRSNFAQYQDLVTKQLFERLKEKKQSVVVAIQNALLAIFKSTEMQISKFIPDLTFAISHKNPQIKSEALKFFTSSIKLITSRPPKSQIKEFVDLVKPCENDSTPTVREACFEFLGTLMKITGESVLLPFIESIEKPKEAKIRDFFDKAVVSVSTAPAARVANPYLTSTRSNPAQNSNRDRIEQRLSKQRLETHSSNLKAEKQPLGQNRIEPKINNSVSKPANKMPSVNRLTSKPPNLSNETSNIKNDRSHRPTVKVSTAASESLGPENMSKPLDSKYSNKPADDTPVYRYSSSDDLDGAIASIIPSEILDMLQSSLWKDRLNGIKMLTEHLTSMDDFNSGLEPELVIRQLAKKPGWKESNFQVNMNVYNLIKTMSEECSRFNSGAAALAIPYLVDKLGDIKLKEPAANTLIAIAERLGLRFVLLFSVDSMSKQKSPKVLSDSLVWLNQVLLDFGSARLSLRPLIQFVINTGLQSNNAQVRSKSVTVMGTLRRFVGPSIKGLIGEINSQLMQLLEAEFEKVGNEPPPEPTRSQPAPVSATKSGSKSNNEQANRNNVSSTNEMEELFPRVDLSQKMNANIIKKLSDANWKLRKEALDFISEQLIASNKRIEPTLSNDFVTALKNRLNDTNKNLVLITLNIFSIMAESLGEYFEKYIRIICLPTLQTLSDKKPNIRAAAVKALDSYYQGSVVLADIIFSFVPAALAHDSPELRKDLLIWVNKVLSEVEDRSESDLNSTLPNLSGMLKAMLICLQDKNGEVRKNATYITSYVIKAIGFGDVRAQVLLQLKGASLQSVMSIIETLQPTQKTFEHKINSPEKLLTAADLLHKVKPSQSSEIKRGSQVFDSSGSKLLQNSTASSTQKATLPSQSDSFTSQSRSDAKSSENVQQKPFNGMQRRPMTVRKRVVSTYQIRAESPKSRPISQMSSLSVNTSSNPESPESSREFYKNSSPAETISAPIVQSDPKYKEIRFKKETSSLNSIKWAFQDAPRQDLINYLHEQMSFSFSPDLTSQLFSTGHYRDRNYLAGIATLVDFISVSNSYAEKYGLSFEEFQNRIISNSDLIFKYVSIRIYDTQPTLALKSIDLLEHLVKFLGNSQGKIGEYETQLFVPHMIVRLGDPKESIRARIRQLLVSDIATLSHPSKIIMNAIDFGIKNPKNARVRQEAIDLVSTVLTKYADSYGFANICAAPGKVCPVIGQSIQDRDASVRTAAMNCLVTFSGFLKNGRQEMLKLVGPMPDKERGMLDEKLKRSDIGLKPSIVPTVNKQSMSPSGVQFKRGSIAPSSRLRPLSLLPQQQQKTPLSVRSRINSVSPYASSIKGPSSLDSPTVSKIKDDGTPSKDFLFARSGNRVSPLSDLPSSSSFNPDILPKFSTRELQDIVSSSISSEKPTITLIENDFQYFSVSNRDYLGNLLIEISNRSAIESQNLLEKLQDYIGGFINRTNLDEHALISKSSRAVILTLCSKIDSYIELKNGENYQMAELLNPIMITILSIIELFLSDVKWAQSLELDPLSVLFTSCINFMVYLKPEEDFYVKNLNTILSYFMRNCNLVDSAVAMISYFAEISITPIKLPLNSESKTHKLKVGVTMKFLRKLEKRIVYDISDYIEAFQYNNSVAELVSSQSINPGVILAAIENFFLSIPESEWNNRKEGVCILSDEPMKAVNSLLSSIISITKEDSWLFMGDPIILFFDRGRYDIDISDFTLGSSDQLEHVSGDMRELINKLLHNSVVSRYIFEYVKGYPTQKQWEFVCEYIKSKSYNAPLNSVKNVVSGTSDTNYVVNVSSSYLGTNASDTRISDYSETRSPELISEFSNSLNIKSQNNQRTIGNDNLRGGFSNDRSQLSSYLDASRNSSPFSEQNKFGSIYPIDADPFKTATIDLDTKKQKSRIFDVDRFPLGTKLRQESRFEKSVSFEKEKSSFSLSSNIQNTTARSMGESPISSDKNANFASRSSILTFDENLKRLKARLDKMRKERLG</sequence>
<dbReference type="GO" id="GO:0051315">
    <property type="term" value="P:attachment of mitotic spindle microtubules to kinetochore"/>
    <property type="evidence" value="ECO:0007669"/>
    <property type="project" value="UniProtKB-ARBA"/>
</dbReference>
<dbReference type="InterPro" id="IPR011989">
    <property type="entry name" value="ARM-like"/>
</dbReference>
<accession>A0A2T9ZBY8</accession>
<feature type="compositionally biased region" description="Polar residues" evidence="8">
    <location>
        <begin position="1468"/>
        <end position="1484"/>
    </location>
</feature>
<dbReference type="GO" id="GO:0000022">
    <property type="term" value="P:mitotic spindle elongation"/>
    <property type="evidence" value="ECO:0007669"/>
    <property type="project" value="UniProtKB-ARBA"/>
</dbReference>
<evidence type="ECO:0000256" key="2">
    <source>
        <dbReference type="ARBA" id="ARBA00009549"/>
    </source>
</evidence>
<evidence type="ECO:0000256" key="7">
    <source>
        <dbReference type="ARBA" id="ARBA00023212"/>
    </source>
</evidence>
<keyword evidence="6" id="KW-0131">Cell cycle</keyword>
<dbReference type="InterPro" id="IPR002014">
    <property type="entry name" value="VHS_dom"/>
</dbReference>
<dbReference type="InterPro" id="IPR045110">
    <property type="entry name" value="XMAP215"/>
</dbReference>
<protein>
    <recommendedName>
        <fullName evidence="9">VHS domain-containing protein</fullName>
    </recommendedName>
</protein>
<dbReference type="GO" id="GO:1990498">
    <property type="term" value="C:mitotic spindle microtubule"/>
    <property type="evidence" value="ECO:0007669"/>
    <property type="project" value="UniProtKB-ARBA"/>
</dbReference>
<dbReference type="InterPro" id="IPR016024">
    <property type="entry name" value="ARM-type_fold"/>
</dbReference>
<dbReference type="GO" id="GO:0043130">
    <property type="term" value="F:ubiquitin binding"/>
    <property type="evidence" value="ECO:0007669"/>
    <property type="project" value="InterPro"/>
</dbReference>
<dbReference type="GO" id="GO:0044732">
    <property type="term" value="C:mitotic spindle pole body"/>
    <property type="evidence" value="ECO:0007669"/>
    <property type="project" value="UniProtKB-ARBA"/>
</dbReference>
<dbReference type="GO" id="GO:0035091">
    <property type="term" value="F:phosphatidylinositol binding"/>
    <property type="evidence" value="ECO:0007669"/>
    <property type="project" value="InterPro"/>
</dbReference>
<dbReference type="OrthoDB" id="205662at2759"/>
<name>A0A2T9ZBY8_9FUNG</name>
<proteinExistence type="inferred from homology"/>
<feature type="compositionally biased region" description="Low complexity" evidence="8">
    <location>
        <begin position="1085"/>
        <end position="1095"/>
    </location>
</feature>
<comment type="subcellular location">
    <subcellularLocation>
        <location evidence="1">Cytoplasm</location>
        <location evidence="1">Cytoskeleton</location>
        <location evidence="1">Spindle</location>
    </subcellularLocation>
</comment>
<evidence type="ECO:0000313" key="11">
    <source>
        <dbReference type="Proteomes" id="UP000245609"/>
    </source>
</evidence>
<comment type="similarity">
    <text evidence="2">Belongs to the CLASP family.</text>
</comment>
<dbReference type="GO" id="GO:0005881">
    <property type="term" value="C:cytoplasmic microtubule"/>
    <property type="evidence" value="ECO:0007669"/>
    <property type="project" value="UniProtKB-ARBA"/>
</dbReference>
<feature type="region of interest" description="Disordered" evidence="8">
    <location>
        <begin position="679"/>
        <end position="719"/>
    </location>
</feature>
<feature type="compositionally biased region" description="Polar residues" evidence="8">
    <location>
        <begin position="387"/>
        <end position="403"/>
    </location>
</feature>
<dbReference type="GO" id="GO:0061863">
    <property type="term" value="F:microtubule plus end polymerase"/>
    <property type="evidence" value="ECO:0007669"/>
    <property type="project" value="InterPro"/>
</dbReference>
<organism evidence="10 11">
    <name type="scientific">Smittium megazygosporum</name>
    <dbReference type="NCBI Taxonomy" id="133381"/>
    <lineage>
        <taxon>Eukaryota</taxon>
        <taxon>Fungi</taxon>
        <taxon>Fungi incertae sedis</taxon>
        <taxon>Zoopagomycota</taxon>
        <taxon>Kickxellomycotina</taxon>
        <taxon>Harpellomycetes</taxon>
        <taxon>Harpellales</taxon>
        <taxon>Legeriomycetaceae</taxon>
        <taxon>Smittium</taxon>
    </lineage>
</organism>
<evidence type="ECO:0000256" key="3">
    <source>
        <dbReference type="ARBA" id="ARBA00022490"/>
    </source>
</evidence>
<feature type="compositionally biased region" description="Polar residues" evidence="8">
    <location>
        <begin position="1000"/>
        <end position="1023"/>
    </location>
</feature>
<keyword evidence="4" id="KW-0132">Cell division</keyword>
<evidence type="ECO:0000256" key="4">
    <source>
        <dbReference type="ARBA" id="ARBA00022618"/>
    </source>
</evidence>
<feature type="region of interest" description="Disordered" evidence="8">
    <location>
        <begin position="348"/>
        <end position="450"/>
    </location>
</feature>